<dbReference type="EC" id="1.3.1.98" evidence="5"/>
<dbReference type="GO" id="GO:0051301">
    <property type="term" value="P:cell division"/>
    <property type="evidence" value="ECO:0007669"/>
    <property type="project" value="UniProtKB-KW"/>
</dbReference>
<gene>
    <name evidence="19" type="ORF">UFOPK2648_00103</name>
    <name evidence="20" type="ORF">UFOPK3037_00577</name>
    <name evidence="21" type="ORF">UFOPK3278_00949</name>
    <name evidence="18" type="ORF">UFOPK3925_00170</name>
    <name evidence="22" type="ORF">UFOPK4097_00274</name>
    <name evidence="23" type="ORF">UFOPK4301_00002</name>
</gene>
<protein>
    <recommendedName>
        <fullName evidence="5">UDP-N-acetylmuramate dehydrogenase</fullName>
        <ecNumber evidence="5">1.3.1.98</ecNumber>
    </recommendedName>
</protein>
<dbReference type="PANTHER" id="PTHR21071:SF4">
    <property type="entry name" value="UDP-N-ACETYLENOLPYRUVOYLGLUCOSAMINE REDUCTASE"/>
    <property type="match status" value="1"/>
</dbReference>
<dbReference type="InterPro" id="IPR016167">
    <property type="entry name" value="FAD-bd_PCMH_sub1"/>
</dbReference>
<evidence type="ECO:0000256" key="12">
    <source>
        <dbReference type="ARBA" id="ARBA00022984"/>
    </source>
</evidence>
<dbReference type="GO" id="GO:0005829">
    <property type="term" value="C:cytosol"/>
    <property type="evidence" value="ECO:0007669"/>
    <property type="project" value="TreeGrafter"/>
</dbReference>
<evidence type="ECO:0000313" key="21">
    <source>
        <dbReference type="EMBL" id="CAB4849065.1"/>
    </source>
</evidence>
<evidence type="ECO:0000256" key="3">
    <source>
        <dbReference type="ARBA" id="ARBA00004496"/>
    </source>
</evidence>
<comment type="subcellular location">
    <subcellularLocation>
        <location evidence="3">Cytoplasm</location>
    </subcellularLocation>
</comment>
<dbReference type="PANTHER" id="PTHR21071">
    <property type="entry name" value="UDP-N-ACETYLENOLPYRUVOYLGLUCOSAMINE REDUCTASE"/>
    <property type="match status" value="1"/>
</dbReference>
<dbReference type="InterPro" id="IPR016166">
    <property type="entry name" value="FAD-bd_PCMH"/>
</dbReference>
<dbReference type="GO" id="GO:0008762">
    <property type="term" value="F:UDP-N-acetylmuramate dehydrogenase activity"/>
    <property type="evidence" value="ECO:0007669"/>
    <property type="project" value="UniProtKB-EC"/>
</dbReference>
<evidence type="ECO:0000313" key="19">
    <source>
        <dbReference type="EMBL" id="CAB4697165.1"/>
    </source>
</evidence>
<evidence type="ECO:0000256" key="16">
    <source>
        <dbReference type="ARBA" id="ARBA00048914"/>
    </source>
</evidence>
<evidence type="ECO:0000256" key="2">
    <source>
        <dbReference type="ARBA" id="ARBA00003921"/>
    </source>
</evidence>
<keyword evidence="13" id="KW-0560">Oxidoreductase</keyword>
<accession>A0A6J5YPZ5</accession>
<evidence type="ECO:0000313" key="18">
    <source>
        <dbReference type="EMBL" id="CAB4330927.1"/>
    </source>
</evidence>
<dbReference type="GO" id="GO:0071555">
    <property type="term" value="P:cell wall organization"/>
    <property type="evidence" value="ECO:0007669"/>
    <property type="project" value="UniProtKB-KW"/>
</dbReference>
<evidence type="ECO:0000256" key="7">
    <source>
        <dbReference type="ARBA" id="ARBA00022618"/>
    </source>
</evidence>
<dbReference type="InterPro" id="IPR011601">
    <property type="entry name" value="MurB_C"/>
</dbReference>
<proteinExistence type="inferred from homology"/>
<evidence type="ECO:0000256" key="13">
    <source>
        <dbReference type="ARBA" id="ARBA00023002"/>
    </source>
</evidence>
<keyword evidence="14" id="KW-0131">Cell cycle</keyword>
<evidence type="ECO:0000259" key="17">
    <source>
        <dbReference type="PROSITE" id="PS51387"/>
    </source>
</evidence>
<dbReference type="HAMAP" id="MF_00037">
    <property type="entry name" value="MurB"/>
    <property type="match status" value="1"/>
</dbReference>
<dbReference type="Gene3D" id="3.30.465.10">
    <property type="match status" value="1"/>
</dbReference>
<dbReference type="NCBIfam" id="NF010478">
    <property type="entry name" value="PRK13903.1"/>
    <property type="match status" value="1"/>
</dbReference>
<keyword evidence="12" id="KW-0573">Peptidoglycan synthesis</keyword>
<dbReference type="NCBIfam" id="TIGR00179">
    <property type="entry name" value="murB"/>
    <property type="match status" value="1"/>
</dbReference>
<comment type="catalytic activity">
    <reaction evidence="16">
        <text>UDP-N-acetyl-alpha-D-muramate + NADP(+) = UDP-N-acetyl-3-O-(1-carboxyvinyl)-alpha-D-glucosamine + NADPH + H(+)</text>
        <dbReference type="Rhea" id="RHEA:12248"/>
        <dbReference type="ChEBI" id="CHEBI:15378"/>
        <dbReference type="ChEBI" id="CHEBI:57783"/>
        <dbReference type="ChEBI" id="CHEBI:58349"/>
        <dbReference type="ChEBI" id="CHEBI:68483"/>
        <dbReference type="ChEBI" id="CHEBI:70757"/>
        <dbReference type="EC" id="1.3.1.98"/>
    </reaction>
</comment>
<evidence type="ECO:0000313" key="20">
    <source>
        <dbReference type="EMBL" id="CAB4800082.1"/>
    </source>
</evidence>
<comment type="function">
    <text evidence="2">Cell wall formation.</text>
</comment>
<keyword evidence="6" id="KW-0963">Cytoplasm</keyword>
<comment type="pathway">
    <text evidence="4">Cell wall biogenesis; peptidoglycan biosynthesis.</text>
</comment>
<dbReference type="EMBL" id="CAFBPK010000002">
    <property type="protein sequence ID" value="CAB5010103.1"/>
    <property type="molecule type" value="Genomic_DNA"/>
</dbReference>
<dbReference type="Gene3D" id="3.30.43.10">
    <property type="entry name" value="Uridine Diphospho-n-acetylenolpyruvylglucosamine Reductase, domain 2"/>
    <property type="match status" value="1"/>
</dbReference>
<sequence length="330" mass="35300">MMRSLAELTTLHVGGTPQSLTIATDESQIIAAVQSASPNVLILGGGSNLIVSDDFVGEVIKIESAGFENDESACAGAWVTVAAGHNWDDFVSHAVANGWAGIEALSGIPGTVGATPIQNVGAYGQQVSETIAQVRAWNRKTKTVDTLFAADCEFGYRTSIFKQHPDTWVILSVTFQLPLGDMSAPISYYELASKLKVELDSRVKAHDVRNAVLELRAAKGMVLDATDHDTWSVGSFFMNPRVLVAPENAPNWPEPDGTVKVSAAWLIEQAGFNKGFTLNGRAALSSKHTLAITNQGNATSADISELADYIVQGVKAKFEIELKPEATFIH</sequence>
<evidence type="ECO:0000256" key="15">
    <source>
        <dbReference type="ARBA" id="ARBA00023316"/>
    </source>
</evidence>
<dbReference type="Pfam" id="PF01565">
    <property type="entry name" value="FAD_binding_4"/>
    <property type="match status" value="1"/>
</dbReference>
<dbReference type="InterPro" id="IPR016169">
    <property type="entry name" value="FAD-bd_PCMH_sub2"/>
</dbReference>
<evidence type="ECO:0000256" key="1">
    <source>
        <dbReference type="ARBA" id="ARBA00001974"/>
    </source>
</evidence>
<dbReference type="InterPro" id="IPR003170">
    <property type="entry name" value="MurB"/>
</dbReference>
<dbReference type="GO" id="GO:0009252">
    <property type="term" value="P:peptidoglycan biosynthetic process"/>
    <property type="evidence" value="ECO:0007669"/>
    <property type="project" value="UniProtKB-UniPathway"/>
</dbReference>
<dbReference type="EMBL" id="CAESAD010000001">
    <property type="protein sequence ID" value="CAB4330927.1"/>
    <property type="molecule type" value="Genomic_DNA"/>
</dbReference>
<evidence type="ECO:0000256" key="11">
    <source>
        <dbReference type="ARBA" id="ARBA00022960"/>
    </source>
</evidence>
<evidence type="ECO:0000256" key="5">
    <source>
        <dbReference type="ARBA" id="ARBA00012518"/>
    </source>
</evidence>
<evidence type="ECO:0000256" key="14">
    <source>
        <dbReference type="ARBA" id="ARBA00023306"/>
    </source>
</evidence>
<keyword evidence="10" id="KW-0521">NADP</keyword>
<dbReference type="GO" id="GO:0071949">
    <property type="term" value="F:FAD binding"/>
    <property type="evidence" value="ECO:0007669"/>
    <property type="project" value="InterPro"/>
</dbReference>
<evidence type="ECO:0000313" key="22">
    <source>
        <dbReference type="EMBL" id="CAB5010103.1"/>
    </source>
</evidence>
<dbReference type="EMBL" id="CAFBIX010000038">
    <property type="protein sequence ID" value="CAB4849065.1"/>
    <property type="molecule type" value="Genomic_DNA"/>
</dbReference>
<keyword evidence="11" id="KW-0133">Cell shape</keyword>
<evidence type="ECO:0000256" key="6">
    <source>
        <dbReference type="ARBA" id="ARBA00022490"/>
    </source>
</evidence>
<dbReference type="InterPro" id="IPR006094">
    <property type="entry name" value="Oxid_FAD_bind_N"/>
</dbReference>
<comment type="cofactor">
    <cofactor evidence="1">
        <name>FAD</name>
        <dbReference type="ChEBI" id="CHEBI:57692"/>
    </cofactor>
</comment>
<dbReference type="EMBL" id="CAFBQG010000001">
    <property type="protein sequence ID" value="CAB5043620.1"/>
    <property type="molecule type" value="Genomic_DNA"/>
</dbReference>
<evidence type="ECO:0000256" key="4">
    <source>
        <dbReference type="ARBA" id="ARBA00004752"/>
    </source>
</evidence>
<keyword evidence="15" id="KW-0961">Cell wall biogenesis/degradation</keyword>
<evidence type="ECO:0000256" key="10">
    <source>
        <dbReference type="ARBA" id="ARBA00022857"/>
    </source>
</evidence>
<dbReference type="InterPro" id="IPR036318">
    <property type="entry name" value="FAD-bd_PCMH-like_sf"/>
</dbReference>
<name>A0A6J5YPZ5_9ZZZZ</name>
<evidence type="ECO:0000256" key="9">
    <source>
        <dbReference type="ARBA" id="ARBA00022827"/>
    </source>
</evidence>
<dbReference type="SUPFAM" id="SSF56176">
    <property type="entry name" value="FAD-binding/transporter-associated domain-like"/>
    <property type="match status" value="1"/>
</dbReference>
<dbReference type="EMBL" id="CAFAAO010000005">
    <property type="protein sequence ID" value="CAB4800082.1"/>
    <property type="molecule type" value="Genomic_DNA"/>
</dbReference>
<evidence type="ECO:0000256" key="8">
    <source>
        <dbReference type="ARBA" id="ARBA00022630"/>
    </source>
</evidence>
<dbReference type="Gene3D" id="3.90.78.10">
    <property type="entry name" value="UDP-N-acetylenolpyruvoylglucosamine reductase, C-terminal domain"/>
    <property type="match status" value="1"/>
</dbReference>
<organism evidence="18">
    <name type="scientific">freshwater metagenome</name>
    <dbReference type="NCBI Taxonomy" id="449393"/>
    <lineage>
        <taxon>unclassified sequences</taxon>
        <taxon>metagenomes</taxon>
        <taxon>ecological metagenomes</taxon>
    </lineage>
</organism>
<evidence type="ECO:0000313" key="23">
    <source>
        <dbReference type="EMBL" id="CAB5043620.1"/>
    </source>
</evidence>
<dbReference type="UniPathway" id="UPA00219"/>
<dbReference type="EMBL" id="CAEZYC010000002">
    <property type="protein sequence ID" value="CAB4697165.1"/>
    <property type="molecule type" value="Genomic_DNA"/>
</dbReference>
<keyword evidence="7" id="KW-0132">Cell division</keyword>
<keyword evidence="8" id="KW-0285">Flavoprotein</keyword>
<dbReference type="Pfam" id="PF02873">
    <property type="entry name" value="MurB_C"/>
    <property type="match status" value="1"/>
</dbReference>
<dbReference type="AlphaFoldDB" id="A0A6J5YPZ5"/>
<keyword evidence="9" id="KW-0274">FAD</keyword>
<dbReference type="InterPro" id="IPR036635">
    <property type="entry name" value="MurB_C_sf"/>
</dbReference>
<reference evidence="18" key="1">
    <citation type="submission" date="2020-05" db="EMBL/GenBank/DDBJ databases">
        <authorList>
            <person name="Chiriac C."/>
            <person name="Salcher M."/>
            <person name="Ghai R."/>
            <person name="Kavagutti S V."/>
        </authorList>
    </citation>
    <scope>NUCLEOTIDE SEQUENCE</scope>
</reference>
<dbReference type="GO" id="GO:0008360">
    <property type="term" value="P:regulation of cell shape"/>
    <property type="evidence" value="ECO:0007669"/>
    <property type="project" value="UniProtKB-KW"/>
</dbReference>
<feature type="domain" description="FAD-binding PCMH-type" evidence="17">
    <location>
        <begin position="13"/>
        <end position="180"/>
    </location>
</feature>
<dbReference type="PROSITE" id="PS51387">
    <property type="entry name" value="FAD_PCMH"/>
    <property type="match status" value="1"/>
</dbReference>
<dbReference type="SUPFAM" id="SSF56194">
    <property type="entry name" value="Uridine diphospho-N-Acetylenolpyruvylglucosamine reductase, MurB, C-terminal domain"/>
    <property type="match status" value="1"/>
</dbReference>